<evidence type="ECO:0000256" key="1">
    <source>
        <dbReference type="SAM" id="MobiDB-lite"/>
    </source>
</evidence>
<dbReference type="RefSeq" id="WP_351954673.1">
    <property type="nucleotide sequence ID" value="NZ_JBEOZM010000001.1"/>
</dbReference>
<dbReference type="Proteomes" id="UP001490365">
    <property type="component" value="Unassembled WGS sequence"/>
</dbReference>
<name>A0ABV1T7F0_9ACTN</name>
<gene>
    <name evidence="2" type="ORF">ABT211_01445</name>
</gene>
<reference evidence="2 3" key="1">
    <citation type="submission" date="2024-06" db="EMBL/GenBank/DDBJ databases">
        <title>The Natural Products Discovery Center: Release of the First 8490 Sequenced Strains for Exploring Actinobacteria Biosynthetic Diversity.</title>
        <authorList>
            <person name="Kalkreuter E."/>
            <person name="Kautsar S.A."/>
            <person name="Yang D."/>
            <person name="Bader C.D."/>
            <person name="Teijaro C.N."/>
            <person name="Fluegel L."/>
            <person name="Davis C.M."/>
            <person name="Simpson J.R."/>
            <person name="Lauterbach L."/>
            <person name="Steele A.D."/>
            <person name="Gui C."/>
            <person name="Meng S."/>
            <person name="Li G."/>
            <person name="Viehrig K."/>
            <person name="Ye F."/>
            <person name="Su P."/>
            <person name="Kiefer A.F."/>
            <person name="Nichols A."/>
            <person name="Cepeda A.J."/>
            <person name="Yan W."/>
            <person name="Fan B."/>
            <person name="Jiang Y."/>
            <person name="Adhikari A."/>
            <person name="Zheng C.-J."/>
            <person name="Schuster L."/>
            <person name="Cowan T.M."/>
            <person name="Smanski M.J."/>
            <person name="Chevrette M.G."/>
            <person name="De Carvalho L.P.S."/>
            <person name="Shen B."/>
        </authorList>
    </citation>
    <scope>NUCLEOTIDE SEQUENCE [LARGE SCALE GENOMIC DNA]</scope>
    <source>
        <strain evidence="2 3">NPDC001694</strain>
    </source>
</reference>
<accession>A0ABV1T7F0</accession>
<dbReference type="EMBL" id="JBEOZM010000001">
    <property type="protein sequence ID" value="MER6265956.1"/>
    <property type="molecule type" value="Genomic_DNA"/>
</dbReference>
<feature type="region of interest" description="Disordered" evidence="1">
    <location>
        <begin position="1"/>
        <end position="21"/>
    </location>
</feature>
<keyword evidence="3" id="KW-1185">Reference proteome</keyword>
<comment type="caution">
    <text evidence="2">The sequence shown here is derived from an EMBL/GenBank/DDBJ whole genome shotgun (WGS) entry which is preliminary data.</text>
</comment>
<organism evidence="2 3">
    <name type="scientific">Streptomyces sp. 900105755</name>
    <dbReference type="NCBI Taxonomy" id="3154389"/>
    <lineage>
        <taxon>Bacteria</taxon>
        <taxon>Bacillati</taxon>
        <taxon>Actinomycetota</taxon>
        <taxon>Actinomycetes</taxon>
        <taxon>Kitasatosporales</taxon>
        <taxon>Streptomycetaceae</taxon>
        <taxon>Streptomyces</taxon>
    </lineage>
</organism>
<proteinExistence type="predicted"/>
<sequence>MLLTIGHAHDPTGLPHAQLGPAARTARMPRVHLERSLGNETDLLVRAPTDAGMTAVMSATPDQ</sequence>
<protein>
    <submittedName>
        <fullName evidence="2">Uncharacterized protein</fullName>
    </submittedName>
</protein>
<evidence type="ECO:0000313" key="2">
    <source>
        <dbReference type="EMBL" id="MER6265956.1"/>
    </source>
</evidence>
<evidence type="ECO:0000313" key="3">
    <source>
        <dbReference type="Proteomes" id="UP001490365"/>
    </source>
</evidence>